<dbReference type="RefSeq" id="WP_089917434.1">
    <property type="nucleotide sequence ID" value="NZ_FOBB01000006.1"/>
</dbReference>
<evidence type="ECO:0000256" key="6">
    <source>
        <dbReference type="ARBA" id="ARBA00022989"/>
    </source>
</evidence>
<dbReference type="InterPro" id="IPR050095">
    <property type="entry name" value="ECF_ABC_transporter_ATP-bd"/>
</dbReference>
<protein>
    <submittedName>
        <fullName evidence="11">Putative ATP-binding cassette transporter</fullName>
    </submittedName>
</protein>
<sequence>MLKLKLKNILFLLAYALPNTLLSFGIVYIINNVLAGNEAFLKDYMGIVFLAIVVYTYLLNIAFQKRLNEFSFHMLYENEKKIFDKVLTAPLMKLEKYGSKRFFTAVEDLRTFSFLPFTITHTVNSILMLILCLAYMFTLSIVSAFIVIGLIIMVAGCYFLVINTMSRQVGKLRTYNENYFQYVDDVMKGFKELKLSFFRRENLMNRFLVPNRNEARDLDFRINYIFLSINLISQYGLYFVIAVILFLLPSIGLLPRENVIAYVVMILFSSGPINNLINLQQMYTRFRVANSRLRKFMEDFDISGTGAIVKPAAFSDDFQSLKYQDICFSYQTDSAEASFALGPIDLEIQQGEVIFIIGGNGSGKSTFINILTGLYAPTEGQLLLNGAVEKDNREKVQQLISAVFTDNHLFSHNYEDYEIENNETYRELLAVMELDKIVSGEKDEAARRRFSKGQSKRMSLIFALLEKKPILVLDEWAADQDPHFRKFFYEVLIPKLKREGKTIIAVTHDDAYFHHADRIIKFDYGLIVKDVQVSSAERHTESLWA</sequence>
<dbReference type="NCBIfam" id="TIGR01194">
    <property type="entry name" value="cyc_pep_trnsptr"/>
    <property type="match status" value="1"/>
</dbReference>
<dbReference type="GO" id="GO:0015833">
    <property type="term" value="P:peptide transport"/>
    <property type="evidence" value="ECO:0007669"/>
    <property type="project" value="InterPro"/>
</dbReference>
<dbReference type="InterPro" id="IPR003593">
    <property type="entry name" value="AAA+_ATPase"/>
</dbReference>
<dbReference type="EMBL" id="FOBB01000006">
    <property type="protein sequence ID" value="SEM77808.1"/>
    <property type="molecule type" value="Genomic_DNA"/>
</dbReference>
<comment type="subcellular location">
    <subcellularLocation>
        <location evidence="1">Cell membrane</location>
        <topology evidence="1">Multi-pass membrane protein</topology>
    </subcellularLocation>
</comment>
<dbReference type="SUPFAM" id="SSF90123">
    <property type="entry name" value="ABC transporter transmembrane region"/>
    <property type="match status" value="1"/>
</dbReference>
<keyword evidence="7 8" id="KW-0472">Membrane</keyword>
<dbReference type="PANTHER" id="PTHR43553">
    <property type="entry name" value="HEAVY METAL TRANSPORTER"/>
    <property type="match status" value="1"/>
</dbReference>
<evidence type="ECO:0000256" key="3">
    <source>
        <dbReference type="ARBA" id="ARBA00022692"/>
    </source>
</evidence>
<dbReference type="SUPFAM" id="SSF52540">
    <property type="entry name" value="P-loop containing nucleoside triphosphate hydrolases"/>
    <property type="match status" value="1"/>
</dbReference>
<feature type="domain" description="ABC transporter" evidence="9">
    <location>
        <begin position="321"/>
        <end position="545"/>
    </location>
</feature>
<keyword evidence="4" id="KW-0547">Nucleotide-binding</keyword>
<feature type="domain" description="ABC transmembrane type-1" evidence="10">
    <location>
        <begin position="9"/>
        <end position="285"/>
    </location>
</feature>
<dbReference type="OrthoDB" id="846150at2"/>
<accession>A0A1H8B6Y6</accession>
<evidence type="ECO:0000256" key="7">
    <source>
        <dbReference type="ARBA" id="ARBA00023136"/>
    </source>
</evidence>
<dbReference type="PROSITE" id="PS50929">
    <property type="entry name" value="ABC_TM1F"/>
    <property type="match status" value="1"/>
</dbReference>
<feature type="transmembrane region" description="Helical" evidence="8">
    <location>
        <begin position="142"/>
        <end position="161"/>
    </location>
</feature>
<dbReference type="InterPro" id="IPR005898">
    <property type="entry name" value="Cyc_pep_transpt_SyrD/YojI"/>
</dbReference>
<dbReference type="GO" id="GO:1904680">
    <property type="term" value="F:peptide transmembrane transporter activity"/>
    <property type="evidence" value="ECO:0007669"/>
    <property type="project" value="InterPro"/>
</dbReference>
<dbReference type="CDD" id="cd03228">
    <property type="entry name" value="ABCC_MRP_Like"/>
    <property type="match status" value="1"/>
</dbReference>
<evidence type="ECO:0000259" key="10">
    <source>
        <dbReference type="PROSITE" id="PS50929"/>
    </source>
</evidence>
<feature type="transmembrane region" description="Helical" evidence="8">
    <location>
        <begin position="43"/>
        <end position="63"/>
    </location>
</feature>
<reference evidence="11 12" key="1">
    <citation type="submission" date="2016-10" db="EMBL/GenBank/DDBJ databases">
        <authorList>
            <person name="de Groot N.N."/>
        </authorList>
    </citation>
    <scope>NUCLEOTIDE SEQUENCE [LARGE SCALE GENOMIC DNA]</scope>
    <source>
        <strain evidence="11 12">DSM 21039</strain>
    </source>
</reference>
<dbReference type="Gene3D" id="3.40.50.300">
    <property type="entry name" value="P-loop containing nucleotide triphosphate hydrolases"/>
    <property type="match status" value="1"/>
</dbReference>
<organism evidence="11 12">
    <name type="scientific">Chitinophaga rupis</name>
    <dbReference type="NCBI Taxonomy" id="573321"/>
    <lineage>
        <taxon>Bacteria</taxon>
        <taxon>Pseudomonadati</taxon>
        <taxon>Bacteroidota</taxon>
        <taxon>Chitinophagia</taxon>
        <taxon>Chitinophagales</taxon>
        <taxon>Chitinophagaceae</taxon>
        <taxon>Chitinophaga</taxon>
    </lineage>
</organism>
<dbReference type="InterPro" id="IPR003439">
    <property type="entry name" value="ABC_transporter-like_ATP-bd"/>
</dbReference>
<evidence type="ECO:0000256" key="4">
    <source>
        <dbReference type="ARBA" id="ARBA00022741"/>
    </source>
</evidence>
<evidence type="ECO:0000313" key="11">
    <source>
        <dbReference type="EMBL" id="SEM77808.1"/>
    </source>
</evidence>
<evidence type="ECO:0000256" key="8">
    <source>
        <dbReference type="SAM" id="Phobius"/>
    </source>
</evidence>
<dbReference type="GO" id="GO:0043190">
    <property type="term" value="C:ATP-binding cassette (ABC) transporter complex"/>
    <property type="evidence" value="ECO:0007669"/>
    <property type="project" value="TreeGrafter"/>
</dbReference>
<evidence type="ECO:0000259" key="9">
    <source>
        <dbReference type="PROSITE" id="PS50893"/>
    </source>
</evidence>
<dbReference type="InterPro" id="IPR027417">
    <property type="entry name" value="P-loop_NTPase"/>
</dbReference>
<feature type="transmembrane region" description="Helical" evidence="8">
    <location>
        <begin position="222"/>
        <end position="247"/>
    </location>
</feature>
<dbReference type="GO" id="GO:0016887">
    <property type="term" value="F:ATP hydrolysis activity"/>
    <property type="evidence" value="ECO:0007669"/>
    <property type="project" value="InterPro"/>
</dbReference>
<evidence type="ECO:0000256" key="1">
    <source>
        <dbReference type="ARBA" id="ARBA00004651"/>
    </source>
</evidence>
<dbReference type="STRING" id="573321.SAMN04488505_106118"/>
<proteinExistence type="predicted"/>
<keyword evidence="3 8" id="KW-0812">Transmembrane</keyword>
<dbReference type="PANTHER" id="PTHR43553:SF11">
    <property type="entry name" value="ABC TRANSPORTER ATP-BINDING_PERMEASE PROTEIN YOJI"/>
    <property type="match status" value="1"/>
</dbReference>
<keyword evidence="12" id="KW-1185">Reference proteome</keyword>
<dbReference type="GO" id="GO:0140359">
    <property type="term" value="F:ABC-type transporter activity"/>
    <property type="evidence" value="ECO:0007669"/>
    <property type="project" value="InterPro"/>
</dbReference>
<feature type="transmembrane region" description="Helical" evidence="8">
    <location>
        <begin position="114"/>
        <end position="136"/>
    </location>
</feature>
<evidence type="ECO:0000256" key="2">
    <source>
        <dbReference type="ARBA" id="ARBA00022448"/>
    </source>
</evidence>
<feature type="transmembrane region" description="Helical" evidence="8">
    <location>
        <begin position="259"/>
        <end position="277"/>
    </location>
</feature>
<dbReference type="InterPro" id="IPR011527">
    <property type="entry name" value="ABC1_TM_dom"/>
</dbReference>
<dbReference type="InterPro" id="IPR036640">
    <property type="entry name" value="ABC1_TM_sf"/>
</dbReference>
<keyword evidence="2" id="KW-0813">Transport</keyword>
<dbReference type="Gene3D" id="1.20.1560.10">
    <property type="entry name" value="ABC transporter type 1, transmembrane domain"/>
    <property type="match status" value="1"/>
</dbReference>
<feature type="transmembrane region" description="Helical" evidence="8">
    <location>
        <begin position="12"/>
        <end position="31"/>
    </location>
</feature>
<evidence type="ECO:0000256" key="5">
    <source>
        <dbReference type="ARBA" id="ARBA00022840"/>
    </source>
</evidence>
<keyword evidence="5 11" id="KW-0067">ATP-binding</keyword>
<dbReference type="AlphaFoldDB" id="A0A1H8B6Y6"/>
<evidence type="ECO:0000313" key="12">
    <source>
        <dbReference type="Proteomes" id="UP000198984"/>
    </source>
</evidence>
<dbReference type="GO" id="GO:0005524">
    <property type="term" value="F:ATP binding"/>
    <property type="evidence" value="ECO:0007669"/>
    <property type="project" value="UniProtKB-KW"/>
</dbReference>
<dbReference type="Proteomes" id="UP000198984">
    <property type="component" value="Unassembled WGS sequence"/>
</dbReference>
<name>A0A1H8B6Y6_9BACT</name>
<dbReference type="SMART" id="SM00382">
    <property type="entry name" value="AAA"/>
    <property type="match status" value="1"/>
</dbReference>
<gene>
    <name evidence="11" type="ORF">SAMN04488505_106118</name>
</gene>
<keyword evidence="6 8" id="KW-1133">Transmembrane helix</keyword>
<dbReference type="PROSITE" id="PS50893">
    <property type="entry name" value="ABC_TRANSPORTER_2"/>
    <property type="match status" value="1"/>
</dbReference>
<dbReference type="Pfam" id="PF00005">
    <property type="entry name" value="ABC_tran"/>
    <property type="match status" value="1"/>
</dbReference>